<keyword evidence="2" id="KW-0808">Transferase</keyword>
<dbReference type="Gene3D" id="3.40.50.10840">
    <property type="entry name" value="Putative sugar-binding, N-terminal domain"/>
    <property type="match status" value="1"/>
</dbReference>
<dbReference type="Proteomes" id="UP000831390">
    <property type="component" value="Chromosome"/>
</dbReference>
<dbReference type="Pfam" id="PF17042">
    <property type="entry name" value="NBD_C"/>
    <property type="match status" value="1"/>
</dbReference>
<evidence type="ECO:0000256" key="1">
    <source>
        <dbReference type="ARBA" id="ARBA00005715"/>
    </source>
</evidence>
<reference evidence="9 10" key="1">
    <citation type="submission" date="2022-03" db="EMBL/GenBank/DDBJ databases">
        <title>Hymenobactersp. isolated from the air.</title>
        <authorList>
            <person name="Won M."/>
            <person name="Kwon S.-W."/>
        </authorList>
    </citation>
    <scope>NUCLEOTIDE SEQUENCE [LARGE SCALE GENOMIC DNA]</scope>
    <source>
        <strain evidence="9 10">KACC 22596</strain>
    </source>
</reference>
<evidence type="ECO:0000256" key="3">
    <source>
        <dbReference type="ARBA" id="ARBA00022741"/>
    </source>
</evidence>
<feature type="domain" description="Four-carbon acid sugar kinase N-terminal" evidence="7">
    <location>
        <begin position="7"/>
        <end position="251"/>
    </location>
</feature>
<evidence type="ECO:0000259" key="8">
    <source>
        <dbReference type="Pfam" id="PF17042"/>
    </source>
</evidence>
<dbReference type="RefSeq" id="WP_243509926.1">
    <property type="nucleotide sequence ID" value="NZ_CP094534.1"/>
</dbReference>
<gene>
    <name evidence="9" type="ORF">MTP16_13555</name>
</gene>
<dbReference type="InterPro" id="IPR010737">
    <property type="entry name" value="4-carb_acid_sugar_kinase_N"/>
</dbReference>
<proteinExistence type="inferred from homology"/>
<evidence type="ECO:0000313" key="9">
    <source>
        <dbReference type="EMBL" id="UOE32155.1"/>
    </source>
</evidence>
<dbReference type="InterPro" id="IPR031475">
    <property type="entry name" value="NBD_C"/>
</dbReference>
<feature type="domain" description="Four-carbon acid sugar kinase nucleotide binding" evidence="8">
    <location>
        <begin position="277"/>
        <end position="436"/>
    </location>
</feature>
<organism evidence="9 10">
    <name type="scientific">Hymenobacter monticola</name>
    <dbReference type="NCBI Taxonomy" id="1705399"/>
    <lineage>
        <taxon>Bacteria</taxon>
        <taxon>Pseudomonadati</taxon>
        <taxon>Bacteroidota</taxon>
        <taxon>Cytophagia</taxon>
        <taxon>Cytophagales</taxon>
        <taxon>Hymenobacteraceae</taxon>
        <taxon>Hymenobacter</taxon>
    </lineage>
</organism>
<keyword evidence="5" id="KW-0067">ATP-binding</keyword>
<dbReference type="InterPro" id="IPR042213">
    <property type="entry name" value="NBD_C_sf"/>
</dbReference>
<name>A0ABY4B639_9BACT</name>
<evidence type="ECO:0000256" key="5">
    <source>
        <dbReference type="ARBA" id="ARBA00022840"/>
    </source>
</evidence>
<evidence type="ECO:0000256" key="4">
    <source>
        <dbReference type="ARBA" id="ARBA00022777"/>
    </source>
</evidence>
<dbReference type="Gene3D" id="3.40.980.20">
    <property type="entry name" value="Four-carbon acid sugar kinase, nucleotide binding domain"/>
    <property type="match status" value="1"/>
</dbReference>
<keyword evidence="3" id="KW-0547">Nucleotide-binding</keyword>
<dbReference type="Pfam" id="PF07005">
    <property type="entry name" value="SBD_N"/>
    <property type="match status" value="1"/>
</dbReference>
<sequence>MSKPLLLAYYGDDFTGSTDALEFLSRAGARTALFIEPPTAAQLAAYPGLDAIGVAGLTRAMPPDAMQAVLKPAFEKLRELRPRHVHYKVCSTFDSSPTIGSIGRATEVGRGVFPGAFVPLLVAAPPLGRYCAFGNLFARLGIGSDGGIFRLDRHPSMSRHPTTPADESDLRLHLARQTDLQTGLLDILQITRPLSEMQAAIDAQVKAGAEVILFDALYAEQLLGIGAVIDGSAGKTGPLFSVGSSSIEMALGQLWQQNDTLKPVTAWPNSGRAAPLLVVSGSCSPVTAGQIGWAKANGFSEVVLNAEALAAGGNQAASLDSYGQQAVALLSEGRSVIVHTNGGTTAPSQSIPAEALGTALGLIAREAVRQTGVRRVVVAGGDTSSYAARAMGIEAVEMIAPFYPGAPLCRASAPGSALHGVEVNFKGGQVGAPEYFGVLLEGRMP</sequence>
<dbReference type="InterPro" id="IPR037051">
    <property type="entry name" value="4-carb_acid_sugar_kinase_N_sf"/>
</dbReference>
<evidence type="ECO:0000256" key="2">
    <source>
        <dbReference type="ARBA" id="ARBA00022679"/>
    </source>
</evidence>
<dbReference type="EMBL" id="CP094534">
    <property type="protein sequence ID" value="UOE32155.1"/>
    <property type="molecule type" value="Genomic_DNA"/>
</dbReference>
<evidence type="ECO:0000313" key="10">
    <source>
        <dbReference type="Proteomes" id="UP000831390"/>
    </source>
</evidence>
<comment type="similarity">
    <text evidence="1">Belongs to the four-carbon acid sugar kinase family.</text>
</comment>
<dbReference type="GO" id="GO:0016301">
    <property type="term" value="F:kinase activity"/>
    <property type="evidence" value="ECO:0007669"/>
    <property type="project" value="UniProtKB-KW"/>
</dbReference>
<dbReference type="SUPFAM" id="SSF142764">
    <property type="entry name" value="YgbK-like"/>
    <property type="match status" value="1"/>
</dbReference>
<keyword evidence="10" id="KW-1185">Reference proteome</keyword>
<evidence type="ECO:0000259" key="7">
    <source>
        <dbReference type="Pfam" id="PF07005"/>
    </source>
</evidence>
<protein>
    <submittedName>
        <fullName evidence="9">Four-carbon acid sugar kinase family protein</fullName>
    </submittedName>
</protein>
<evidence type="ECO:0000256" key="6">
    <source>
        <dbReference type="ARBA" id="ARBA00023277"/>
    </source>
</evidence>
<keyword evidence="4 9" id="KW-0418">Kinase</keyword>
<keyword evidence="6" id="KW-0119">Carbohydrate metabolism</keyword>
<accession>A0ABY4B639</accession>